<evidence type="ECO:0000256" key="1">
    <source>
        <dbReference type="SAM" id="SignalP"/>
    </source>
</evidence>
<keyword evidence="1" id="KW-0732">Signal</keyword>
<feature type="signal peptide" evidence="1">
    <location>
        <begin position="1"/>
        <end position="22"/>
    </location>
</feature>
<dbReference type="AlphaFoldDB" id="A0A0M8MME8"/>
<dbReference type="Pfam" id="PF13416">
    <property type="entry name" value="SBP_bac_8"/>
    <property type="match status" value="1"/>
</dbReference>
<evidence type="ECO:0000313" key="3">
    <source>
        <dbReference type="Proteomes" id="UP000037737"/>
    </source>
</evidence>
<dbReference type="SUPFAM" id="SSF53850">
    <property type="entry name" value="Periplasmic binding protein-like II"/>
    <property type="match status" value="1"/>
</dbReference>
<accession>A0A0M8MME8</accession>
<dbReference type="InterPro" id="IPR050490">
    <property type="entry name" value="Bact_solute-bd_prot1"/>
</dbReference>
<dbReference type="OrthoDB" id="2515046at2"/>
<dbReference type="KEGG" id="mcw:A8L33_01015"/>
<dbReference type="PATRIC" id="fig|84292.3.peg.2861"/>
<protein>
    <submittedName>
        <fullName evidence="2">ABC transporter substrate-binding protein</fullName>
    </submittedName>
</protein>
<dbReference type="PANTHER" id="PTHR43649">
    <property type="entry name" value="ARABINOSE-BINDING PROTEIN-RELATED"/>
    <property type="match status" value="1"/>
</dbReference>
<evidence type="ECO:0000313" key="2">
    <source>
        <dbReference type="EMBL" id="KOS09761.1"/>
    </source>
</evidence>
<dbReference type="PROSITE" id="PS51257">
    <property type="entry name" value="PROKAR_LIPOPROTEIN"/>
    <property type="match status" value="1"/>
</dbReference>
<keyword evidence="3" id="KW-1185">Reference proteome</keyword>
<proteinExistence type="predicted"/>
<reference evidence="2" key="1">
    <citation type="submission" date="2015-04" db="EMBL/GenBank/DDBJ databases">
        <title>Complete genome sequence of Microbacterium chocolatum SIT 101, a bacterium enantioselectively hydrolyzing mesomeric diesters.</title>
        <authorList>
            <person name="Li X."/>
            <person name="Xu Y."/>
        </authorList>
    </citation>
    <scope>NUCLEOTIDE SEQUENCE [LARGE SCALE GENOMIC DNA]</scope>
    <source>
        <strain evidence="2">SIT 101</strain>
    </source>
</reference>
<organism evidence="2 3">
    <name type="scientific">Microbacterium aurantiacum</name>
    <dbReference type="NCBI Taxonomy" id="162393"/>
    <lineage>
        <taxon>Bacteria</taxon>
        <taxon>Bacillati</taxon>
        <taxon>Actinomycetota</taxon>
        <taxon>Actinomycetes</taxon>
        <taxon>Micrococcales</taxon>
        <taxon>Microbacteriaceae</taxon>
        <taxon>Microbacterium</taxon>
    </lineage>
</organism>
<name>A0A0M8MME8_9MICO</name>
<comment type="caution">
    <text evidence="2">The sequence shown here is derived from an EMBL/GenBank/DDBJ whole genome shotgun (WGS) entry which is preliminary data.</text>
</comment>
<dbReference type="Gene3D" id="3.40.190.10">
    <property type="entry name" value="Periplasmic binding protein-like II"/>
    <property type="match status" value="1"/>
</dbReference>
<dbReference type="Proteomes" id="UP000037737">
    <property type="component" value="Unassembled WGS sequence"/>
</dbReference>
<sequence>MKRMTKAAAMAAAAILPLFALTACGSGGDAEGSGDGNTLTVWAWDPSFNIYAMKEAEKVYQKDHPDFELKIVETPWDDLQAKLTTIAQAQQFDELPDIFLMQNSAFQKNVINYPDVFGDYADADIDFSEFPQSVTAYSTIDDVNYGVPFDSGTAVSALRTDVLEQAGYTIDDFTSTTWDDFITKGKDVLAKTGKPLLSGIAGSSDLLSIILQSAGGSLFDKDGQPTIAGNDVLIDAIEVYTELVESGVFVEVNSWDEYISSFVNGSVAGTINGIWIAGSIQTAEDQAGKWAVTDLPKLDGVPDATNYSANGGSSWAISSTGDATLAADFLASTFAGSTDFYDTILPKAGAVANWIPAGESSVYAEPSAFFSGQPIFQKVVEFGAEVPSSNTGVYFFEGRDAVSAAMTKVIGGTSIEDALDEAQANVEFAMN</sequence>
<dbReference type="InterPro" id="IPR006059">
    <property type="entry name" value="SBP"/>
</dbReference>
<dbReference type="PANTHER" id="PTHR43649:SF32">
    <property type="entry name" value="SUGAR BINDING SECRETED PROTEIN"/>
    <property type="match status" value="1"/>
</dbReference>
<dbReference type="EMBL" id="LAVO01000019">
    <property type="protein sequence ID" value="KOS09761.1"/>
    <property type="molecule type" value="Genomic_DNA"/>
</dbReference>
<feature type="chain" id="PRO_5038576253" evidence="1">
    <location>
        <begin position="23"/>
        <end position="431"/>
    </location>
</feature>
<gene>
    <name evidence="2" type="ORF">XI38_14065</name>
</gene>